<dbReference type="InterPro" id="IPR051070">
    <property type="entry name" value="NF-kappa-B_inhibitor"/>
</dbReference>
<evidence type="ECO:0000256" key="2">
    <source>
        <dbReference type="ARBA" id="ARBA00023043"/>
    </source>
</evidence>
<dbReference type="SUPFAM" id="SSF48403">
    <property type="entry name" value="Ankyrin repeat"/>
    <property type="match status" value="1"/>
</dbReference>
<evidence type="ECO:0000313" key="4">
    <source>
        <dbReference type="Proteomes" id="UP001597169"/>
    </source>
</evidence>
<dbReference type="Pfam" id="PF12796">
    <property type="entry name" value="Ank_2"/>
    <property type="match status" value="1"/>
</dbReference>
<dbReference type="PANTHER" id="PTHR46680">
    <property type="entry name" value="NF-KAPPA-B INHIBITOR ALPHA"/>
    <property type="match status" value="1"/>
</dbReference>
<reference evidence="4" key="1">
    <citation type="journal article" date="2019" name="Int. J. Syst. Evol. Microbiol.">
        <title>The Global Catalogue of Microorganisms (GCM) 10K type strain sequencing project: providing services to taxonomists for standard genome sequencing and annotation.</title>
        <authorList>
            <consortium name="The Broad Institute Genomics Platform"/>
            <consortium name="The Broad Institute Genome Sequencing Center for Infectious Disease"/>
            <person name="Wu L."/>
            <person name="Ma J."/>
        </authorList>
    </citation>
    <scope>NUCLEOTIDE SEQUENCE [LARGE SCALE GENOMIC DNA]</scope>
    <source>
        <strain evidence="4">CCUG 53519</strain>
    </source>
</reference>
<dbReference type="PANTHER" id="PTHR46680:SF3">
    <property type="entry name" value="NF-KAPPA-B INHIBITOR CACTUS"/>
    <property type="match status" value="1"/>
</dbReference>
<keyword evidence="2" id="KW-0040">ANK repeat</keyword>
<dbReference type="Proteomes" id="UP001597169">
    <property type="component" value="Unassembled WGS sequence"/>
</dbReference>
<keyword evidence="1" id="KW-0677">Repeat</keyword>
<dbReference type="InterPro" id="IPR036770">
    <property type="entry name" value="Ankyrin_rpt-contain_sf"/>
</dbReference>
<organism evidence="3 4">
    <name type="scientific">Paenibacillus provencensis</name>
    <dbReference type="NCBI Taxonomy" id="441151"/>
    <lineage>
        <taxon>Bacteria</taxon>
        <taxon>Bacillati</taxon>
        <taxon>Bacillota</taxon>
        <taxon>Bacilli</taxon>
        <taxon>Bacillales</taxon>
        <taxon>Paenibacillaceae</taxon>
        <taxon>Paenibacillus</taxon>
    </lineage>
</organism>
<evidence type="ECO:0000313" key="3">
    <source>
        <dbReference type="EMBL" id="MFD1131252.1"/>
    </source>
</evidence>
<dbReference type="SMART" id="SM00248">
    <property type="entry name" value="ANK"/>
    <property type="match status" value="2"/>
</dbReference>
<dbReference type="InterPro" id="IPR002110">
    <property type="entry name" value="Ankyrin_rpt"/>
</dbReference>
<dbReference type="Gene3D" id="1.25.40.20">
    <property type="entry name" value="Ankyrin repeat-containing domain"/>
    <property type="match status" value="1"/>
</dbReference>
<comment type="caution">
    <text evidence="3">The sequence shown here is derived from an EMBL/GenBank/DDBJ whole genome shotgun (WGS) entry which is preliminary data.</text>
</comment>
<dbReference type="EMBL" id="JBHTKX010000008">
    <property type="protein sequence ID" value="MFD1131252.1"/>
    <property type="molecule type" value="Genomic_DNA"/>
</dbReference>
<keyword evidence="4" id="KW-1185">Reference proteome</keyword>
<proteinExistence type="predicted"/>
<gene>
    <name evidence="3" type="ORF">ACFQ3J_24335</name>
</gene>
<name>A0ABW3Q3A5_9BACL</name>
<sequence>MNHLTYLGLDISTNFTDGQDYLELRGQVRIMDDQTGQEKTVGKITATVLSEQWSEVKLVSIAAGIDERLHSCLKCLEEYDLFVGKVAVILKSEFIGEFKRYEEQAFRDLTYFLDRALQVDHTITSFPFERQLKKELGYQRTWGPDKRSYSIRTTREFEPCIPDVSIVPFDYQTKQVGPIYNRLRTNFEPSSVLSLSDEARKVISILETNRGRALNKADILKECPFSEDELSLAMLELIEIDLIIEESAEQQLSCDPKSSEECTAAITELSILGDVKTGNVARVAELIESGADINELTAEGWNALFIAIDNKDNEMAKLLLLKGINANYESIDGTTALKFSWRTQNRIIEHILTQYGVTMRFE</sequence>
<evidence type="ECO:0000256" key="1">
    <source>
        <dbReference type="ARBA" id="ARBA00022737"/>
    </source>
</evidence>
<protein>
    <submittedName>
        <fullName evidence="3">Ankyrin repeat domain-containing protein</fullName>
    </submittedName>
</protein>
<dbReference type="RefSeq" id="WP_090727653.1">
    <property type="nucleotide sequence ID" value="NZ_JBHTKX010000008.1"/>
</dbReference>
<accession>A0ABW3Q3A5</accession>